<dbReference type="Proteomes" id="UP000294673">
    <property type="component" value="Segment"/>
</dbReference>
<name>A0A482GDQ1_BPGOS</name>
<dbReference type="EMBL" id="MK327938">
    <property type="protein sequence ID" value="QBO63850.1"/>
    <property type="molecule type" value="Genomic_DNA"/>
</dbReference>
<evidence type="ECO:0000313" key="2">
    <source>
        <dbReference type="Proteomes" id="UP000294673"/>
    </source>
</evidence>
<sequence>MVHIPLFATQGDISLEAFEKDPIVAEALAVEPAAEVIDADGVELRLAAIDEHEDALDRAFPAVAALREISFDVAPTIESANYSDVALVRNVQESASIALGLPSEALLTPTDRVEVGEALVVEGFKDTVVKAMKKIWDIIVDIALTLAAAFEKLTRLVYDETRNFQKAVADLEQMPKGKYEENKEVAFKAEWRTLFPNRNSVGGVDTLKSNIDTFNQMFLKSDGYSVIDGLGLNIIDFHLDKVEKLPVDYLSFLHAVKSTLENRGSVEGADVITPTVSGKRIRYINGAVFLKEFDASKDNIIDAVKRYLDLDIIVEDVEWDNDPETYVLPTPDELRSVRQLTFAKDLLMVTKRGRAFSEIFSRNKIRTMERIQEITMKRFNEQNFDASYQPYVEIYPKLVKRAILLCGKENRIENQFAYQYLRALTSFINTLVNAYTKG</sequence>
<organismHost>
    <name type="scientific">Escherichia coli</name>
    <dbReference type="NCBI Taxonomy" id="562"/>
</organismHost>
<keyword evidence="2" id="KW-1185">Reference proteome</keyword>
<reference evidence="1 2" key="1">
    <citation type="submission" date="2018-12" db="EMBL/GenBank/DDBJ databases">
        <title>Still something new to discover - new insights into E. coli phage diversity and taxonomy.</title>
        <authorList>
            <person name="Korf I.H.E."/>
            <person name="Adriaennsens E."/>
            <person name="Dreiseikelmann B."/>
            <person name="Kropinski A."/>
            <person name="Nimtz M."/>
            <person name="Meier-Kolthoff J.P."/>
            <person name="Rohde M."/>
            <person name="van Raaij M."/>
            <person name="Wittmann J."/>
        </authorList>
    </citation>
    <scope>NUCLEOTIDE SEQUENCE [LARGE SCALE GENOMIC DNA]</scope>
</reference>
<organism evidence="1 2">
    <name type="scientific">Escherichia phage vB_EcoM_Goslar</name>
    <dbReference type="NCBI Taxonomy" id="2502409"/>
    <lineage>
        <taxon>Viruses</taxon>
        <taxon>Duplodnaviria</taxon>
        <taxon>Heunggongvirae</taxon>
        <taxon>Uroviricota</taxon>
        <taxon>Caudoviricetes</taxon>
        <taxon>Chimalliviridae</taxon>
        <taxon>Goslarvirus</taxon>
        <taxon>Goslarvirus goslar</taxon>
    </lineage>
</organism>
<accession>A0A482GDQ1</accession>
<gene>
    <name evidence="1" type="ORF">Goslar_00057</name>
</gene>
<protein>
    <submittedName>
        <fullName evidence="1">Uncharacterized protein</fullName>
    </submittedName>
</protein>
<evidence type="ECO:0000313" key="1">
    <source>
        <dbReference type="EMBL" id="QBO63850.1"/>
    </source>
</evidence>
<proteinExistence type="predicted"/>